<evidence type="ECO:0000256" key="6">
    <source>
        <dbReference type="SAM" id="Coils"/>
    </source>
</evidence>
<dbReference type="EMBL" id="AP018052">
    <property type="protein sequence ID" value="BAZ95022.1"/>
    <property type="molecule type" value="Genomic_DNA"/>
</dbReference>
<comment type="similarity">
    <text evidence="5">Belongs to the ZapD family.</text>
</comment>
<evidence type="ECO:0000256" key="2">
    <source>
        <dbReference type="ARBA" id="ARBA00022618"/>
    </source>
</evidence>
<evidence type="ECO:0000313" key="7">
    <source>
        <dbReference type="EMBL" id="BAZ95022.1"/>
    </source>
</evidence>
<dbReference type="PANTHER" id="PTHR39455:SF1">
    <property type="entry name" value="CELL DIVISION PROTEIN ZAPD"/>
    <property type="match status" value="1"/>
</dbReference>
<dbReference type="Pfam" id="PF07072">
    <property type="entry name" value="ZapD"/>
    <property type="match status" value="1"/>
</dbReference>
<dbReference type="InterPro" id="IPR009777">
    <property type="entry name" value="ZapD"/>
</dbReference>
<name>A0A1Z4VUE2_9GAMM</name>
<evidence type="ECO:0000256" key="1">
    <source>
        <dbReference type="ARBA" id="ARBA00022490"/>
    </source>
</evidence>
<sequence>MDHKVIYEQPLNERIRSFLRLEFLFQQMRHQLGGTSPWDSRAAVSTLLEILSIFGRSDLKTEVMKELERHTANLARLEQSPDVDRGQLASLLDEIDTLIDELHAIKGQVGAHLKGNELIASIQQRSAIPGGTCDFDLPVYHFWLQLPAEDRLHDLAGWLEAFDVIGRAIRLILRLIRSSHLFQPATAEAGFYQKSLDPHQPCQMVRVAVPAGSTFYAEISGGKHRFTVRFMEQPSINDRATQTGRDIEFEIACCTI</sequence>
<dbReference type="HAMAP" id="MF_01092">
    <property type="entry name" value="ZapD"/>
    <property type="match status" value="1"/>
</dbReference>
<dbReference type="Gene3D" id="1.10.3900.10">
    <property type="entry name" value="YacF-like"/>
    <property type="match status" value="1"/>
</dbReference>
<dbReference type="SUPFAM" id="SSF160950">
    <property type="entry name" value="YacF-like"/>
    <property type="match status" value="1"/>
</dbReference>
<comment type="subcellular location">
    <subcellularLocation>
        <location evidence="5">Cytoplasm</location>
    </subcellularLocation>
    <text evidence="5">Localizes to mid-cell in an FtsZ-dependent manner.</text>
</comment>
<keyword evidence="4 5" id="KW-0131">Cell cycle</keyword>
<keyword evidence="3 5" id="KW-0717">Septation</keyword>
<keyword evidence="1 5" id="KW-0963">Cytoplasm</keyword>
<feature type="coiled-coil region" evidence="6">
    <location>
        <begin position="60"/>
        <end position="108"/>
    </location>
</feature>
<proteinExistence type="inferred from homology"/>
<keyword evidence="8" id="KW-1185">Reference proteome</keyword>
<dbReference type="GO" id="GO:0032153">
    <property type="term" value="C:cell division site"/>
    <property type="evidence" value="ECO:0007669"/>
    <property type="project" value="TreeGrafter"/>
</dbReference>
<evidence type="ECO:0000256" key="5">
    <source>
        <dbReference type="HAMAP-Rule" id="MF_01092"/>
    </source>
</evidence>
<comment type="function">
    <text evidence="5">Cell division factor that enhances FtsZ-ring assembly. Directly interacts with FtsZ and promotes bundling of FtsZ protofilaments, with a reduction in FtsZ GTPase activity.</text>
</comment>
<dbReference type="InterPro" id="IPR027462">
    <property type="entry name" value="ZapD_C"/>
</dbReference>
<dbReference type="PANTHER" id="PTHR39455">
    <property type="entry name" value="CELL DIVISION PROTEIN ZAPD"/>
    <property type="match status" value="1"/>
</dbReference>
<accession>A0A1Z4VUE2</accession>
<reference evidence="7 8" key="1">
    <citation type="submission" date="2017-05" db="EMBL/GenBank/DDBJ databases">
        <title>Thiocyanate degradation by Thiohalobacter thiocyanaticus FOKN1.</title>
        <authorList>
            <person name="Oshiki M."/>
            <person name="Fukushima T."/>
            <person name="Kawano S."/>
            <person name="Nakagawa J."/>
        </authorList>
    </citation>
    <scope>NUCLEOTIDE SEQUENCE [LARGE SCALE GENOMIC DNA]</scope>
    <source>
        <strain evidence="7 8">FOKN1</strain>
    </source>
</reference>
<gene>
    <name evidence="5" type="primary">zapD</name>
    <name evidence="7" type="ORF">FOKN1_2652</name>
</gene>
<keyword evidence="2 5" id="KW-0132">Cell division</keyword>
<dbReference type="GO" id="GO:0005737">
    <property type="term" value="C:cytoplasm"/>
    <property type="evidence" value="ECO:0007669"/>
    <property type="project" value="UniProtKB-SubCell"/>
</dbReference>
<dbReference type="Proteomes" id="UP000218765">
    <property type="component" value="Chromosome"/>
</dbReference>
<dbReference type="InterPro" id="IPR036268">
    <property type="entry name" value="ZapD_sf"/>
</dbReference>
<dbReference type="Gene3D" id="2.60.440.10">
    <property type="entry name" value="YacF-like domains"/>
    <property type="match status" value="1"/>
</dbReference>
<comment type="subunit">
    <text evidence="5">Interacts with FtsZ.</text>
</comment>
<dbReference type="OrthoDB" id="5294622at2"/>
<evidence type="ECO:0000256" key="3">
    <source>
        <dbReference type="ARBA" id="ARBA00023210"/>
    </source>
</evidence>
<keyword evidence="6" id="KW-0175">Coiled coil</keyword>
<dbReference type="GO" id="GO:0000917">
    <property type="term" value="P:division septum assembly"/>
    <property type="evidence" value="ECO:0007669"/>
    <property type="project" value="UniProtKB-KW"/>
</dbReference>
<dbReference type="NCBIfam" id="NF003656">
    <property type="entry name" value="PRK05287.1-4"/>
    <property type="match status" value="1"/>
</dbReference>
<dbReference type="KEGG" id="ttc:FOKN1_2652"/>
<evidence type="ECO:0000256" key="4">
    <source>
        <dbReference type="ARBA" id="ARBA00023306"/>
    </source>
</evidence>
<dbReference type="AlphaFoldDB" id="A0A1Z4VUE2"/>
<protein>
    <recommendedName>
        <fullName evidence="5">Cell division protein ZapD</fullName>
    </recommendedName>
    <alternativeName>
        <fullName evidence="5">Z ring-associated protein D</fullName>
    </alternativeName>
</protein>
<dbReference type="RefSeq" id="WP_096367050.1">
    <property type="nucleotide sequence ID" value="NZ_AP018052.1"/>
</dbReference>
<dbReference type="GO" id="GO:0043093">
    <property type="term" value="P:FtsZ-dependent cytokinesis"/>
    <property type="evidence" value="ECO:0007669"/>
    <property type="project" value="UniProtKB-UniRule"/>
</dbReference>
<evidence type="ECO:0000313" key="8">
    <source>
        <dbReference type="Proteomes" id="UP000218765"/>
    </source>
</evidence>
<organism evidence="7 8">
    <name type="scientific">Thiohalobacter thiocyanaticus</name>
    <dbReference type="NCBI Taxonomy" id="585455"/>
    <lineage>
        <taxon>Bacteria</taxon>
        <taxon>Pseudomonadati</taxon>
        <taxon>Pseudomonadota</taxon>
        <taxon>Gammaproteobacteria</taxon>
        <taxon>Thiohalobacterales</taxon>
        <taxon>Thiohalobacteraceae</taxon>
        <taxon>Thiohalobacter</taxon>
    </lineage>
</organism>